<dbReference type="InterPro" id="IPR036680">
    <property type="entry name" value="SPOR-like_sf"/>
</dbReference>
<gene>
    <name evidence="2" type="ORF">LX87_02191</name>
</gene>
<comment type="caution">
    <text evidence="2">The sequence shown here is derived from an EMBL/GenBank/DDBJ whole genome shotgun (WGS) entry which is preliminary data.</text>
</comment>
<proteinExistence type="predicted"/>
<dbReference type="Proteomes" id="UP000248790">
    <property type="component" value="Unassembled WGS sequence"/>
</dbReference>
<dbReference type="InterPro" id="IPR041268">
    <property type="entry name" value="HU-CCDC81_bac_2"/>
</dbReference>
<evidence type="ECO:0000313" key="3">
    <source>
        <dbReference type="Proteomes" id="UP000248790"/>
    </source>
</evidence>
<accession>A0A327X4M3</accession>
<protein>
    <submittedName>
        <fullName evidence="2">Sporulation related protein</fullName>
    </submittedName>
</protein>
<dbReference type="Pfam" id="PF18175">
    <property type="entry name" value="HU-CCDC81_bac_2"/>
    <property type="match status" value="1"/>
</dbReference>
<name>A0A327X4M3_LARAB</name>
<dbReference type="Pfam" id="PF18174">
    <property type="entry name" value="HU-CCDC81_bac_1"/>
    <property type="match status" value="1"/>
</dbReference>
<dbReference type="AlphaFoldDB" id="A0A327X4M3"/>
<evidence type="ECO:0000313" key="2">
    <source>
        <dbReference type="EMBL" id="RAK00485.1"/>
    </source>
</evidence>
<sequence>MVPVSEYLKKLLFQYDCIVVPELGGFILHYIPAMYVENTGLYMPPRKKIAFNEALRLDDGLLINYMMLHEGCSRDEVAPVIRQFVDDLRQQVRQQQIFAIEGLGLFSENEEGKLQFDPEIRHNFQGESYGFQPVAARLVNHVVEEEEVKPAAVIQQPREAPIAVEAEEVPANGVEMPVIQSRRQYLAWAAAVLLICSLGIVTVNKSSSQLVSSLNPFELLRGEEQEDVAPAVESVATETVVPVAAPKTEPVAETTLPVAAAVAPVEENKAPIVPVSTTTTLVEPKKSQVYYLAIAGSFASRGNARKLVRQLHRRGFETAYILPPKRSRELVKVAALGSPDKNEILAAIEQISKVSGARAWVHKVE</sequence>
<evidence type="ECO:0000259" key="1">
    <source>
        <dbReference type="PROSITE" id="PS51724"/>
    </source>
</evidence>
<dbReference type="Pfam" id="PF05036">
    <property type="entry name" value="SPOR"/>
    <property type="match status" value="1"/>
</dbReference>
<dbReference type="PROSITE" id="PS51724">
    <property type="entry name" value="SPOR"/>
    <property type="match status" value="1"/>
</dbReference>
<keyword evidence="3" id="KW-1185">Reference proteome</keyword>
<dbReference type="SUPFAM" id="SSF110997">
    <property type="entry name" value="Sporulation related repeat"/>
    <property type="match status" value="1"/>
</dbReference>
<dbReference type="GO" id="GO:0042834">
    <property type="term" value="F:peptidoglycan binding"/>
    <property type="evidence" value="ECO:0007669"/>
    <property type="project" value="InterPro"/>
</dbReference>
<reference evidence="2 3" key="1">
    <citation type="submission" date="2018-06" db="EMBL/GenBank/DDBJ databases">
        <title>Genomic Encyclopedia of Archaeal and Bacterial Type Strains, Phase II (KMG-II): from individual species to whole genera.</title>
        <authorList>
            <person name="Goeker M."/>
        </authorList>
    </citation>
    <scope>NUCLEOTIDE SEQUENCE [LARGE SCALE GENOMIC DNA]</scope>
    <source>
        <strain evidence="2 3">DSM 21851</strain>
    </source>
</reference>
<dbReference type="InterPro" id="IPR040495">
    <property type="entry name" value="HU-CCDC81_bac_1"/>
</dbReference>
<dbReference type="EMBL" id="QLMC01000002">
    <property type="protein sequence ID" value="RAK00485.1"/>
    <property type="molecule type" value="Genomic_DNA"/>
</dbReference>
<organism evidence="2 3">
    <name type="scientific">Larkinella arboricola</name>
    <dbReference type="NCBI Taxonomy" id="643671"/>
    <lineage>
        <taxon>Bacteria</taxon>
        <taxon>Pseudomonadati</taxon>
        <taxon>Bacteroidota</taxon>
        <taxon>Cytophagia</taxon>
        <taxon>Cytophagales</taxon>
        <taxon>Spirosomataceae</taxon>
        <taxon>Larkinella</taxon>
    </lineage>
</organism>
<feature type="domain" description="SPOR" evidence="1">
    <location>
        <begin position="285"/>
        <end position="364"/>
    </location>
</feature>
<dbReference type="RefSeq" id="WP_170139344.1">
    <property type="nucleotide sequence ID" value="NZ_QLMC01000002.1"/>
</dbReference>
<dbReference type="InterPro" id="IPR007730">
    <property type="entry name" value="SPOR-like_dom"/>
</dbReference>